<accession>A0A364XUL8</accession>
<comment type="caution">
    <text evidence="2">The sequence shown here is derived from an EMBL/GenBank/DDBJ whole genome shotgun (WGS) entry which is preliminary data.</text>
</comment>
<gene>
    <name evidence="2" type="ORF">DQQ10_25795</name>
</gene>
<dbReference type="Proteomes" id="UP000251889">
    <property type="component" value="Unassembled WGS sequence"/>
</dbReference>
<dbReference type="AlphaFoldDB" id="A0A364XUL8"/>
<dbReference type="Pfam" id="PF17931">
    <property type="entry name" value="TetR_C_23"/>
    <property type="match status" value="1"/>
</dbReference>
<dbReference type="InterPro" id="IPR036271">
    <property type="entry name" value="Tet_transcr_reg_TetR-rel_C_sf"/>
</dbReference>
<reference evidence="2 3" key="1">
    <citation type="submission" date="2018-06" db="EMBL/GenBank/DDBJ databases">
        <title>Chryseolinea flavus sp. nov., a member of the phylum Bacteroidetes isolated from soil.</title>
        <authorList>
            <person name="Li Y."/>
            <person name="Wang J."/>
        </authorList>
    </citation>
    <scope>NUCLEOTIDE SEQUENCE [LARGE SCALE GENOMIC DNA]</scope>
    <source>
        <strain evidence="2 3">SDU1-6</strain>
    </source>
</reference>
<protein>
    <submittedName>
        <fullName evidence="2">TetR/AcrR family transcriptional regulator</fullName>
    </submittedName>
</protein>
<dbReference type="EMBL" id="QMFY01000023">
    <property type="protein sequence ID" value="RAV98019.1"/>
    <property type="molecule type" value="Genomic_DNA"/>
</dbReference>
<dbReference type="OrthoDB" id="977687at2"/>
<sequence>METAKKSTRKSSGKVSQDKIVNAYLEYLLSEGKQPATVFKFCLDLGIKEEEFYDHFGSFDGLEQHIWKRFADRTVLRLRADESFVTFSTREKVLAFYYTLLEELKSNRSLVLFRLQQVPRLEGLTPTYLKGFKATVEAFFESILSEGKENGEVANRPYLDKRYPQLFGLHLGFILLFWRDDNSAGFEQTDAAVEKSVNLAFDLIGKSAVDSAIDFGKFLYQTKTR</sequence>
<dbReference type="Gene3D" id="1.10.357.10">
    <property type="entry name" value="Tetracycline Repressor, domain 2"/>
    <property type="match status" value="1"/>
</dbReference>
<name>A0A364XUL8_9BACT</name>
<feature type="domain" description="Tetracyclin repressor-like C-terminal" evidence="1">
    <location>
        <begin position="92"/>
        <end position="219"/>
    </location>
</feature>
<proteinExistence type="predicted"/>
<dbReference type="SUPFAM" id="SSF48498">
    <property type="entry name" value="Tetracyclin repressor-like, C-terminal domain"/>
    <property type="match status" value="1"/>
</dbReference>
<organism evidence="2 3">
    <name type="scientific">Pseudochryseolinea flava</name>
    <dbReference type="NCBI Taxonomy" id="2059302"/>
    <lineage>
        <taxon>Bacteria</taxon>
        <taxon>Pseudomonadati</taxon>
        <taxon>Bacteroidota</taxon>
        <taxon>Cytophagia</taxon>
        <taxon>Cytophagales</taxon>
        <taxon>Fulvivirgaceae</taxon>
        <taxon>Pseudochryseolinea</taxon>
    </lineage>
</organism>
<evidence type="ECO:0000313" key="2">
    <source>
        <dbReference type="EMBL" id="RAV98019.1"/>
    </source>
</evidence>
<dbReference type="InterPro" id="IPR041673">
    <property type="entry name" value="TetR_C_23"/>
</dbReference>
<evidence type="ECO:0000313" key="3">
    <source>
        <dbReference type="Proteomes" id="UP000251889"/>
    </source>
</evidence>
<keyword evidence="3" id="KW-1185">Reference proteome</keyword>
<evidence type="ECO:0000259" key="1">
    <source>
        <dbReference type="Pfam" id="PF17931"/>
    </source>
</evidence>
<dbReference type="RefSeq" id="WP_112749835.1">
    <property type="nucleotide sequence ID" value="NZ_QMFY01000023.1"/>
</dbReference>